<comment type="caution">
    <text evidence="1">The sequence shown here is derived from an EMBL/GenBank/DDBJ whole genome shotgun (WGS) entry which is preliminary data.</text>
</comment>
<sequence length="175" mass="19158">MQGADFRAEAVLVADGELLSALFPGGHHHLGISSRRGHGLFAQYVLARFKGAHRDLGMGNIGGQHMHHVDALVRQQLAVIRAKLRALCAVLFSRHFSALGDDVAEVHHLAQLAVFLQAGHMFLFCDAAASNNTNAYFIHRSCSSYFFSRTLIASQLMLTLSGCLSPFRDLCRLSL</sequence>
<organism evidence="1">
    <name type="scientific">bioreactor metagenome</name>
    <dbReference type="NCBI Taxonomy" id="1076179"/>
    <lineage>
        <taxon>unclassified sequences</taxon>
        <taxon>metagenomes</taxon>
        <taxon>ecological metagenomes</taxon>
    </lineage>
</organism>
<name>A0A645EJL7_9ZZZZ</name>
<accession>A0A645EJL7</accession>
<protein>
    <submittedName>
        <fullName evidence="1">Uncharacterized protein</fullName>
    </submittedName>
</protein>
<dbReference type="AlphaFoldDB" id="A0A645EJL7"/>
<reference evidence="1" key="1">
    <citation type="submission" date="2019-08" db="EMBL/GenBank/DDBJ databases">
        <authorList>
            <person name="Kucharzyk K."/>
            <person name="Murdoch R.W."/>
            <person name="Higgins S."/>
            <person name="Loffler F."/>
        </authorList>
    </citation>
    <scope>NUCLEOTIDE SEQUENCE</scope>
</reference>
<proteinExistence type="predicted"/>
<dbReference type="EMBL" id="VSSQ01047473">
    <property type="protein sequence ID" value="MPN01472.1"/>
    <property type="molecule type" value="Genomic_DNA"/>
</dbReference>
<gene>
    <name evidence="1" type="ORF">SDC9_148681</name>
</gene>
<evidence type="ECO:0000313" key="1">
    <source>
        <dbReference type="EMBL" id="MPN01472.1"/>
    </source>
</evidence>